<name>A0A2K4MLZ2_9NEIS</name>
<dbReference type="GO" id="GO:0005886">
    <property type="term" value="C:plasma membrane"/>
    <property type="evidence" value="ECO:0007669"/>
    <property type="project" value="UniProtKB-SubCell"/>
</dbReference>
<keyword evidence="8" id="KW-0406">Ion transport</keyword>
<dbReference type="InterPro" id="IPR002523">
    <property type="entry name" value="MgTranspt_CorA/ZnTranspt_ZntB"/>
</dbReference>
<evidence type="ECO:0000256" key="2">
    <source>
        <dbReference type="ARBA" id="ARBA00009765"/>
    </source>
</evidence>
<dbReference type="InterPro" id="IPR004488">
    <property type="entry name" value="Mg/Co-transport_prot_CorA"/>
</dbReference>
<keyword evidence="10" id="KW-1185">Reference proteome</keyword>
<dbReference type="SUPFAM" id="SSF144083">
    <property type="entry name" value="Magnesium transport protein CorA, transmembrane region"/>
    <property type="match status" value="1"/>
</dbReference>
<evidence type="ECO:0000256" key="5">
    <source>
        <dbReference type="ARBA" id="ARBA00022692"/>
    </source>
</evidence>
<keyword evidence="5 8" id="KW-0812">Transmembrane</keyword>
<dbReference type="GO" id="GO:0015087">
    <property type="term" value="F:cobalt ion transmembrane transporter activity"/>
    <property type="evidence" value="ECO:0007669"/>
    <property type="project" value="UniProtKB-UniRule"/>
</dbReference>
<dbReference type="Gene3D" id="1.20.58.340">
    <property type="entry name" value="Magnesium transport protein CorA, transmembrane region"/>
    <property type="match status" value="2"/>
</dbReference>
<dbReference type="RefSeq" id="WP_103320805.1">
    <property type="nucleotide sequence ID" value="NZ_PPTF01000068.1"/>
</dbReference>
<accession>A0A2K4MLZ2</accession>
<dbReference type="EMBL" id="PPTF01000068">
    <property type="protein sequence ID" value="POA97795.1"/>
    <property type="molecule type" value="Genomic_DNA"/>
</dbReference>
<dbReference type="AlphaFoldDB" id="A0A2K4MLZ2"/>
<comment type="caution">
    <text evidence="9">The sequence shown here is derived from an EMBL/GenBank/DDBJ whole genome shotgun (WGS) entry which is preliminary data.</text>
</comment>
<evidence type="ECO:0000313" key="9">
    <source>
        <dbReference type="EMBL" id="POA97795.1"/>
    </source>
</evidence>
<evidence type="ECO:0000256" key="3">
    <source>
        <dbReference type="ARBA" id="ARBA00022448"/>
    </source>
</evidence>
<dbReference type="GO" id="GO:0050897">
    <property type="term" value="F:cobalt ion binding"/>
    <property type="evidence" value="ECO:0007669"/>
    <property type="project" value="TreeGrafter"/>
</dbReference>
<feature type="transmembrane region" description="Helical" evidence="8">
    <location>
        <begin position="329"/>
        <end position="350"/>
    </location>
</feature>
<protein>
    <recommendedName>
        <fullName evidence="8">Magnesium transport protein CorA</fullName>
    </recommendedName>
</protein>
<gene>
    <name evidence="8 9" type="primary">corA</name>
    <name evidence="9" type="ORF">C2134_14120</name>
</gene>
<dbReference type="Pfam" id="PF01544">
    <property type="entry name" value="CorA"/>
    <property type="match status" value="1"/>
</dbReference>
<sequence>MRHPVLKRQIPSLGEAPGALIPVGEAKPGETSLSWIEYDAETLSETVCRDVEQALAQAPAGKVRWLNVYGLRDTEAMKRLGSHFGLHPLVLEDILNAGQRPKVEDYGDYLFIVSRVFDYPLDGSRLVSDQVYMVLGEGFVLTFQARPIGVFDAVRDRLRRQRGQVRRKGADYLAYSLLDAVIDDYLAVHTRFNERMEQVDGRLLSGNDHGLLRQVQRLKRDCLKLRRALLPLREVLLALNRGEDGLFAPETQLYLRDAYDHTIQLLESLEMSREMVSDMLDLYLSTQSNRLNLQMRKLTVLTMIFMPLTLIAGIYGMNFEHMPELKWHYGYHAVLGAMALLTSGLAWAFWKRKWI</sequence>
<feature type="transmembrane region" description="Helical" evidence="8">
    <location>
        <begin position="298"/>
        <end position="317"/>
    </location>
</feature>
<dbReference type="GO" id="GO:0000287">
    <property type="term" value="F:magnesium ion binding"/>
    <property type="evidence" value="ECO:0007669"/>
    <property type="project" value="TreeGrafter"/>
</dbReference>
<comment type="subcellular location">
    <subcellularLocation>
        <location evidence="1">Cell membrane</location>
        <topology evidence="1">Multi-pass membrane protein</topology>
    </subcellularLocation>
    <subcellularLocation>
        <location evidence="8">Membrane</location>
        <topology evidence="8">Multi-pass membrane protein</topology>
    </subcellularLocation>
</comment>
<evidence type="ECO:0000256" key="7">
    <source>
        <dbReference type="ARBA" id="ARBA00023136"/>
    </source>
</evidence>
<dbReference type="Gene3D" id="3.30.460.20">
    <property type="entry name" value="CorA soluble domain-like"/>
    <property type="match status" value="1"/>
</dbReference>
<dbReference type="NCBIfam" id="TIGR00383">
    <property type="entry name" value="corA"/>
    <property type="match status" value="1"/>
</dbReference>
<keyword evidence="7 8" id="KW-0472">Membrane</keyword>
<dbReference type="PANTHER" id="PTHR46494:SF1">
    <property type="entry name" value="CORA FAMILY METAL ION TRANSPORTER (EUROFUNG)"/>
    <property type="match status" value="1"/>
</dbReference>
<evidence type="ECO:0000313" key="10">
    <source>
        <dbReference type="Proteomes" id="UP000236416"/>
    </source>
</evidence>
<comment type="similarity">
    <text evidence="2 8">Belongs to the CorA metal ion transporter (MIT) (TC 1.A.35) family.</text>
</comment>
<evidence type="ECO:0000256" key="6">
    <source>
        <dbReference type="ARBA" id="ARBA00022989"/>
    </source>
</evidence>
<dbReference type="InterPro" id="IPR045863">
    <property type="entry name" value="CorA_TM1_TM2"/>
</dbReference>
<evidence type="ECO:0000256" key="8">
    <source>
        <dbReference type="RuleBase" id="RU362010"/>
    </source>
</evidence>
<keyword evidence="6 8" id="KW-1133">Transmembrane helix</keyword>
<dbReference type="CDD" id="cd12828">
    <property type="entry name" value="TmCorA-like_1"/>
    <property type="match status" value="1"/>
</dbReference>
<organism evidence="9 10">
    <name type="scientific">Chromobacterium sinusclupearum</name>
    <dbReference type="NCBI Taxonomy" id="2077146"/>
    <lineage>
        <taxon>Bacteria</taxon>
        <taxon>Pseudomonadati</taxon>
        <taxon>Pseudomonadota</taxon>
        <taxon>Betaproteobacteria</taxon>
        <taxon>Neisseriales</taxon>
        <taxon>Chromobacteriaceae</taxon>
        <taxon>Chromobacterium</taxon>
    </lineage>
</organism>
<dbReference type="FunFam" id="1.20.58.340:FF:000012">
    <property type="entry name" value="Magnesium transport protein CorA"/>
    <property type="match status" value="1"/>
</dbReference>
<keyword evidence="4 8" id="KW-1003">Cell membrane</keyword>
<comment type="function">
    <text evidence="8">Mediates influx of magnesium ions.</text>
</comment>
<dbReference type="PANTHER" id="PTHR46494">
    <property type="entry name" value="CORA FAMILY METAL ION TRANSPORTER (EUROFUNG)"/>
    <property type="match status" value="1"/>
</dbReference>
<evidence type="ECO:0000256" key="4">
    <source>
        <dbReference type="ARBA" id="ARBA00022475"/>
    </source>
</evidence>
<dbReference type="GO" id="GO:0015095">
    <property type="term" value="F:magnesium ion transmembrane transporter activity"/>
    <property type="evidence" value="ECO:0007669"/>
    <property type="project" value="UniProtKB-UniRule"/>
</dbReference>
<keyword evidence="8" id="KW-0460">Magnesium</keyword>
<dbReference type="SUPFAM" id="SSF143865">
    <property type="entry name" value="CorA soluble domain-like"/>
    <property type="match status" value="1"/>
</dbReference>
<dbReference type="InterPro" id="IPR045861">
    <property type="entry name" value="CorA_cytoplasmic_dom"/>
</dbReference>
<proteinExistence type="inferred from homology"/>
<keyword evidence="3 8" id="KW-0813">Transport</keyword>
<reference evidence="9 10" key="1">
    <citation type="submission" date="2018-01" db="EMBL/GenBank/DDBJ databases">
        <title>Genomic Sequence of Chromobacterium MWU13-2610 from wild cranberry bogs within the Cape Cod National Seashore.</title>
        <authorList>
            <person name="O'Hara-Hanley K."/>
            <person name="Soby S."/>
            <person name="Harrison A."/>
        </authorList>
    </citation>
    <scope>NUCLEOTIDE SEQUENCE [LARGE SCALE GENOMIC DNA]</scope>
    <source>
        <strain evidence="9 10">MWU13-2610</strain>
    </source>
</reference>
<evidence type="ECO:0000256" key="1">
    <source>
        <dbReference type="ARBA" id="ARBA00004651"/>
    </source>
</evidence>
<dbReference type="Proteomes" id="UP000236416">
    <property type="component" value="Unassembled WGS sequence"/>
</dbReference>